<protein>
    <recommendedName>
        <fullName evidence="4">Portal protein</fullName>
    </recommendedName>
</protein>
<dbReference type="Gene3D" id="6.10.280.90">
    <property type="match status" value="1"/>
</dbReference>
<name>A0A0G4Q6K6_9GAMM</name>
<keyword evidence="1" id="KW-0175">Coiled coil</keyword>
<dbReference type="Gene3D" id="1.10.1740.160">
    <property type="match status" value="1"/>
</dbReference>
<evidence type="ECO:0000313" key="3">
    <source>
        <dbReference type="Proteomes" id="UP000183920"/>
    </source>
</evidence>
<evidence type="ECO:0008006" key="4">
    <source>
        <dbReference type="Google" id="ProtNLM"/>
    </source>
</evidence>
<proteinExistence type="predicted"/>
<dbReference type="Proteomes" id="UP000183920">
    <property type="component" value="Unassembled WGS sequence"/>
</dbReference>
<dbReference type="Pfam" id="PF16510">
    <property type="entry name" value="P22_portal"/>
    <property type="match status" value="1"/>
</dbReference>
<feature type="coiled-coil region" evidence="1">
    <location>
        <begin position="608"/>
        <end position="647"/>
    </location>
</feature>
<reference evidence="3" key="1">
    <citation type="submission" date="2015-06" db="EMBL/GenBank/DDBJ databases">
        <authorList>
            <person name="Urmite Genomes"/>
        </authorList>
    </citation>
    <scope>NUCLEOTIDE SEQUENCE [LARGE SCALE GENOMIC DNA]</scope>
    <source>
        <strain evidence="3">CSUR P1867</strain>
    </source>
</reference>
<accession>A0A0G4Q6K6</accession>
<dbReference type="AlphaFoldDB" id="A0A0G4Q6K6"/>
<dbReference type="EMBL" id="CVRY01000002">
    <property type="protein sequence ID" value="CRL61246.1"/>
    <property type="molecule type" value="Genomic_DNA"/>
</dbReference>
<sequence>MVDRNERLEKILRKIDLDYSASENARTEARNDLFFSRVSQWDDWLENYVTLQYRGQFDVVRPMVRKLVAEMRKNPIEVQYRPKDNAPADAADILMGMYRTDMRNNSSKIAVNVAVREQIECGYGTWRLTTEYEDDNPTSNNQIIRRVPMHESCTHVIWDCNAKAMDKSDAKNCTIIHAMNIDGWEEFAEKYGLDPSIQPSFQSPNNDLLFTWSNGKEIHVAEYYEVEEKKELVFVYRDPLTNDLQTYSAKEAKEKIDELADAGYEKVGERRVKKRRVYKSIITSTGILKDRMPIAGEHIPIVPVYGEWSFFDDNELYEGVVRLSKDAQRLRNFILSKAADTAAKSPKKKPFFYPEQIAGYEHMFSGEDDYPYYLLNRTDENNNDLPPSPVAYMENAEVSQADALLLEVATEAAKSTARVGVDTEAANGQVAFDTVNQLNSRIDLETYVFQDNLAIAMRRDGEIYASIAAEIYDTNRTVTTTAEDGGENQIELMQEELDFRKGEMIVCNDIRGKYETFTDVGPSFQSQKDAARAEIGELITKVPVEHPMWNVMMLTYANMMEGKGVEYIRDYANKELIVNGLKKPETEEEQQWLMEAQQAAQSNQDPMMVAAQAEQKKAEAELVNAQNRMAETQIKAFTAQNNALESQANTTLTLAKAEDLKQGAVMQAIKLLNEVAQQQQQNIPTDNNVEKNPQTM</sequence>
<dbReference type="RefSeq" id="WP_072063466.1">
    <property type="nucleotide sequence ID" value="NZ_CVRY01000002.1"/>
</dbReference>
<dbReference type="InterPro" id="IPR032427">
    <property type="entry name" value="P22_portal"/>
</dbReference>
<evidence type="ECO:0000313" key="2">
    <source>
        <dbReference type="EMBL" id="CRL61246.1"/>
    </source>
</evidence>
<evidence type="ECO:0000256" key="1">
    <source>
        <dbReference type="SAM" id="Coils"/>
    </source>
</evidence>
<organism evidence="2 3">
    <name type="scientific">Proteus penneri</name>
    <dbReference type="NCBI Taxonomy" id="102862"/>
    <lineage>
        <taxon>Bacteria</taxon>
        <taxon>Pseudomonadati</taxon>
        <taxon>Pseudomonadota</taxon>
        <taxon>Gammaproteobacteria</taxon>
        <taxon>Enterobacterales</taxon>
        <taxon>Morganellaceae</taxon>
        <taxon>Proteus</taxon>
    </lineage>
</organism>
<gene>
    <name evidence="2" type="ORF">BN1804_01383</name>
</gene>